<dbReference type="Pfam" id="PF17338">
    <property type="entry name" value="GP88"/>
    <property type="match status" value="1"/>
</dbReference>
<dbReference type="Proteomes" id="UP000656548">
    <property type="component" value="Unassembled WGS sequence"/>
</dbReference>
<dbReference type="RefSeq" id="WP_318780747.1">
    <property type="nucleotide sequence ID" value="NZ_JADBEJ010000007.1"/>
</dbReference>
<evidence type="ECO:0000313" key="4">
    <source>
        <dbReference type="Proteomes" id="UP000656548"/>
    </source>
</evidence>
<feature type="domain" description="Gene product 88" evidence="2">
    <location>
        <begin position="7"/>
        <end position="217"/>
    </location>
</feature>
<reference evidence="3 4" key="1">
    <citation type="submission" date="2020-10" db="EMBL/GenBank/DDBJ databases">
        <title>Sequencing the genomes of 1000 actinobacteria strains.</title>
        <authorList>
            <person name="Klenk H.-P."/>
        </authorList>
    </citation>
    <scope>NUCLEOTIDE SEQUENCE [LARGE SCALE GENOMIC DNA]</scope>
    <source>
        <strain evidence="3 4">DSM 46661</strain>
    </source>
</reference>
<name>A0ABR9LIP6_9PSEU</name>
<gene>
    <name evidence="3" type="ORF">H4W30_007614</name>
</gene>
<comment type="caution">
    <text evidence="3">The sequence shown here is derived from an EMBL/GenBank/DDBJ whole genome shotgun (WGS) entry which is preliminary data.</text>
</comment>
<dbReference type="InterPro" id="IPR020290">
    <property type="entry name" value="Gp88"/>
</dbReference>
<sequence length="288" mass="32113">MQHTKTLLRKGNKRLAAIDVYTWTIPALSARIDGTTIRTCPAAGICARACYALTGTYRWSNVRQAHETNLRFVISDPAGWEAAMIAELAAPRFRGAVVRVHDAGDFFSDDYTRAWMRIMRTAPDTRFYAYTKEVRRFVELVEPDPPGNFRWRYSYGGREDHLIRPGAPVADVFPDDAIPAGWRSQRGNDLVAADDTEQVAIPANNIPAARRAQGARSFREWQIADDTARGRPHCTARVDHALHRQHRSGPRSLIQPASPHLSVADGTTVPGEPDPATGEPITERRSAY</sequence>
<keyword evidence="4" id="KW-1185">Reference proteome</keyword>
<evidence type="ECO:0000256" key="1">
    <source>
        <dbReference type="SAM" id="MobiDB-lite"/>
    </source>
</evidence>
<feature type="region of interest" description="Disordered" evidence="1">
    <location>
        <begin position="244"/>
        <end position="288"/>
    </location>
</feature>
<evidence type="ECO:0000259" key="2">
    <source>
        <dbReference type="Pfam" id="PF17338"/>
    </source>
</evidence>
<accession>A0ABR9LIP6</accession>
<evidence type="ECO:0000313" key="3">
    <source>
        <dbReference type="EMBL" id="MBE1580533.1"/>
    </source>
</evidence>
<proteinExistence type="predicted"/>
<organism evidence="3 4">
    <name type="scientific">Amycolatopsis roodepoortensis</name>
    <dbReference type="NCBI Taxonomy" id="700274"/>
    <lineage>
        <taxon>Bacteria</taxon>
        <taxon>Bacillati</taxon>
        <taxon>Actinomycetota</taxon>
        <taxon>Actinomycetes</taxon>
        <taxon>Pseudonocardiales</taxon>
        <taxon>Pseudonocardiaceae</taxon>
        <taxon>Amycolatopsis</taxon>
    </lineage>
</organism>
<protein>
    <recommendedName>
        <fullName evidence="2">Gene product 88 domain-containing protein</fullName>
    </recommendedName>
</protein>
<dbReference type="EMBL" id="JADBEJ010000007">
    <property type="protein sequence ID" value="MBE1580533.1"/>
    <property type="molecule type" value="Genomic_DNA"/>
</dbReference>